<evidence type="ECO:0000256" key="6">
    <source>
        <dbReference type="PROSITE-ProRule" id="PRU10141"/>
    </source>
</evidence>
<evidence type="ECO:0000256" key="2">
    <source>
        <dbReference type="ARBA" id="ARBA00022692"/>
    </source>
</evidence>
<dbReference type="PANTHER" id="PTHR47974:SF9">
    <property type="entry name" value="RECEPTOR-LIKE SERINE_THREONINE-PROTEIN KINASE"/>
    <property type="match status" value="1"/>
</dbReference>
<keyword evidence="8" id="KW-1185">Reference proteome</keyword>
<evidence type="ECO:0000256" key="1">
    <source>
        <dbReference type="ARBA" id="ARBA00004167"/>
    </source>
</evidence>
<keyword evidence="3" id="KW-0732">Signal</keyword>
<keyword evidence="6" id="KW-0547">Nucleotide-binding</keyword>
<dbReference type="FunFam" id="3.30.200.20:FF:000015">
    <property type="entry name" value="Somatic embryogenesis receptor kinase 1"/>
    <property type="match status" value="1"/>
</dbReference>
<reference evidence="9" key="1">
    <citation type="submission" date="2025-08" db="UniProtKB">
        <authorList>
            <consortium name="RefSeq"/>
        </authorList>
    </citation>
    <scope>IDENTIFICATION</scope>
</reference>
<proteinExistence type="predicted"/>
<keyword evidence="6" id="KW-0067">ATP-binding</keyword>
<keyword evidence="2 7" id="KW-0812">Transmembrane</keyword>
<dbReference type="InParanoid" id="A0A1U8Q2M9"/>
<dbReference type="AlphaFoldDB" id="A0A1U8Q2M9"/>
<name>A0A1U8Q2M9_NELNU</name>
<evidence type="ECO:0000256" key="3">
    <source>
        <dbReference type="ARBA" id="ARBA00022729"/>
    </source>
</evidence>
<protein>
    <submittedName>
        <fullName evidence="9">Protein NSP-INTERACTING KINASE 3-like isoform X1</fullName>
    </submittedName>
</protein>
<dbReference type="InterPro" id="IPR017441">
    <property type="entry name" value="Protein_kinase_ATP_BS"/>
</dbReference>
<evidence type="ECO:0000256" key="5">
    <source>
        <dbReference type="ARBA" id="ARBA00023136"/>
    </source>
</evidence>
<dbReference type="PROSITE" id="PS00107">
    <property type="entry name" value="PROTEIN_KINASE_ATP"/>
    <property type="match status" value="1"/>
</dbReference>
<keyword evidence="4 7" id="KW-1133">Transmembrane helix</keyword>
<dbReference type="SUPFAM" id="SSF56112">
    <property type="entry name" value="Protein kinase-like (PK-like)"/>
    <property type="match status" value="1"/>
</dbReference>
<gene>
    <name evidence="9" type="primary">LOC104594648</name>
</gene>
<evidence type="ECO:0000256" key="7">
    <source>
        <dbReference type="SAM" id="Phobius"/>
    </source>
</evidence>
<evidence type="ECO:0000256" key="4">
    <source>
        <dbReference type="ARBA" id="ARBA00022989"/>
    </source>
</evidence>
<sequence>MLNDANNADFLQVDSSYIKDIILCIWVWSLQDGFTDEGATFISTRCSKSSIRIWRSKMPPCGYCIWGSTGSVSLIIIAVGFLLWWQHGHNQQIFFDVNDQYDPEVCLGHLKRYSFKELRSATDHFNSKNILGRGGSGIVYKGCLQDGTLVAVKRLKDYNTVGGEVQFQTEIEMISLAVLLLD</sequence>
<dbReference type="InterPro" id="IPR011009">
    <property type="entry name" value="Kinase-like_dom_sf"/>
</dbReference>
<evidence type="ECO:0000313" key="9">
    <source>
        <dbReference type="RefSeq" id="XP_019052872.1"/>
    </source>
</evidence>
<organism evidence="8 9">
    <name type="scientific">Nelumbo nucifera</name>
    <name type="common">Sacred lotus</name>
    <dbReference type="NCBI Taxonomy" id="4432"/>
    <lineage>
        <taxon>Eukaryota</taxon>
        <taxon>Viridiplantae</taxon>
        <taxon>Streptophyta</taxon>
        <taxon>Embryophyta</taxon>
        <taxon>Tracheophyta</taxon>
        <taxon>Spermatophyta</taxon>
        <taxon>Magnoliopsida</taxon>
        <taxon>Proteales</taxon>
        <taxon>Nelumbonaceae</taxon>
        <taxon>Nelumbo</taxon>
    </lineage>
</organism>
<dbReference type="GeneID" id="104594648"/>
<comment type="subcellular location">
    <subcellularLocation>
        <location evidence="1">Membrane</location>
        <topology evidence="1">Single-pass membrane protein</topology>
    </subcellularLocation>
</comment>
<dbReference type="KEGG" id="nnu:104594648"/>
<evidence type="ECO:0000313" key="8">
    <source>
        <dbReference type="Proteomes" id="UP000189703"/>
    </source>
</evidence>
<feature type="transmembrane region" description="Helical" evidence="7">
    <location>
        <begin position="63"/>
        <end position="85"/>
    </location>
</feature>
<dbReference type="OrthoDB" id="1938319at2759"/>
<keyword evidence="5 7" id="KW-0472">Membrane</keyword>
<feature type="binding site" evidence="6">
    <location>
        <position position="153"/>
    </location>
    <ligand>
        <name>ATP</name>
        <dbReference type="ChEBI" id="CHEBI:30616"/>
    </ligand>
</feature>
<dbReference type="Proteomes" id="UP000189703">
    <property type="component" value="Unplaced"/>
</dbReference>
<dbReference type="GO" id="GO:0016020">
    <property type="term" value="C:membrane"/>
    <property type="evidence" value="ECO:0007669"/>
    <property type="project" value="UniProtKB-SubCell"/>
</dbReference>
<dbReference type="RefSeq" id="XP_019052872.1">
    <property type="nucleotide sequence ID" value="XM_019197327.1"/>
</dbReference>
<dbReference type="PANTHER" id="PTHR47974">
    <property type="entry name" value="OS07G0415500 PROTEIN"/>
    <property type="match status" value="1"/>
</dbReference>
<dbReference type="GO" id="GO:0005524">
    <property type="term" value="F:ATP binding"/>
    <property type="evidence" value="ECO:0007669"/>
    <property type="project" value="UniProtKB-UniRule"/>
</dbReference>
<accession>A0A1U8Q2M9</accession>
<dbReference type="Gene3D" id="3.30.200.20">
    <property type="entry name" value="Phosphorylase Kinase, domain 1"/>
    <property type="match status" value="1"/>
</dbReference>